<accession>A0A1M6D7S0</accession>
<dbReference type="Proteomes" id="UP000184432">
    <property type="component" value="Unassembled WGS sequence"/>
</dbReference>
<dbReference type="EMBL" id="FQYP01000002">
    <property type="protein sequence ID" value="SHI69255.1"/>
    <property type="molecule type" value="Genomic_DNA"/>
</dbReference>
<dbReference type="AlphaFoldDB" id="A0A1M6D7S0"/>
<dbReference type="STRING" id="570521.SAMN04488508_102478"/>
<dbReference type="InterPro" id="IPR036291">
    <property type="entry name" value="NAD(P)-bd_dom_sf"/>
</dbReference>
<feature type="domain" description="CoA-binding" evidence="1">
    <location>
        <begin position="3"/>
        <end position="114"/>
    </location>
</feature>
<evidence type="ECO:0000259" key="1">
    <source>
        <dbReference type="Pfam" id="PF13380"/>
    </source>
</evidence>
<evidence type="ECO:0000313" key="2">
    <source>
        <dbReference type="EMBL" id="SHI69255.1"/>
    </source>
</evidence>
<keyword evidence="3" id="KW-1185">Reference proteome</keyword>
<sequence>MTKKTLVLGASLKTDRYSNLAIHRLVEHGHEVVAIGLKEGNVSGVAITKEPIVFKDVDTVTLYLNPRRQSVYYDYIISLHPNRVIFNPGTENPELYSQLQEVGIEVEVACTLVLLSTNQY</sequence>
<gene>
    <name evidence="2" type="ORF">SAMN04488508_102478</name>
</gene>
<protein>
    <recommendedName>
        <fullName evidence="1">CoA-binding domain-containing protein</fullName>
    </recommendedName>
</protein>
<dbReference type="OrthoDB" id="708726at2"/>
<dbReference type="Pfam" id="PF13380">
    <property type="entry name" value="CoA_binding_2"/>
    <property type="match status" value="1"/>
</dbReference>
<dbReference type="Gene3D" id="3.40.50.720">
    <property type="entry name" value="NAD(P)-binding Rossmann-like Domain"/>
    <property type="match status" value="1"/>
</dbReference>
<dbReference type="InterPro" id="IPR003781">
    <property type="entry name" value="CoA-bd"/>
</dbReference>
<name>A0A1M6D7S0_9FLAO</name>
<proteinExistence type="predicted"/>
<organism evidence="2 3">
    <name type="scientific">Aquimarina spongiae</name>
    <dbReference type="NCBI Taxonomy" id="570521"/>
    <lineage>
        <taxon>Bacteria</taxon>
        <taxon>Pseudomonadati</taxon>
        <taxon>Bacteroidota</taxon>
        <taxon>Flavobacteriia</taxon>
        <taxon>Flavobacteriales</taxon>
        <taxon>Flavobacteriaceae</taxon>
        <taxon>Aquimarina</taxon>
    </lineage>
</organism>
<dbReference type="RefSeq" id="WP_073315259.1">
    <property type="nucleotide sequence ID" value="NZ_FQYP01000002.1"/>
</dbReference>
<dbReference type="SUPFAM" id="SSF51735">
    <property type="entry name" value="NAD(P)-binding Rossmann-fold domains"/>
    <property type="match status" value="1"/>
</dbReference>
<reference evidence="3" key="1">
    <citation type="submission" date="2016-11" db="EMBL/GenBank/DDBJ databases">
        <authorList>
            <person name="Varghese N."/>
            <person name="Submissions S."/>
        </authorList>
    </citation>
    <scope>NUCLEOTIDE SEQUENCE [LARGE SCALE GENOMIC DNA]</scope>
    <source>
        <strain evidence="3">DSM 22623</strain>
    </source>
</reference>
<evidence type="ECO:0000313" key="3">
    <source>
        <dbReference type="Proteomes" id="UP000184432"/>
    </source>
</evidence>